<reference evidence="2" key="1">
    <citation type="submission" date="2015-07" db="EMBL/GenBank/DDBJ databases">
        <title>MeaNS - Measles Nucleotide Surveillance Program.</title>
        <authorList>
            <person name="Tran T."/>
            <person name="Druce J."/>
        </authorList>
    </citation>
    <scope>NUCLEOTIDE SEQUENCE</scope>
    <source>
        <strain evidence="2">UCB-OBI-ISO-001</strain>
        <tissue evidence="2">Gonad</tissue>
    </source>
</reference>
<dbReference type="STRING" id="37653.A0A0L8FM28"/>
<dbReference type="EMBL" id="KQ428956">
    <property type="protein sequence ID" value="KOF65761.1"/>
    <property type="molecule type" value="Genomic_DNA"/>
</dbReference>
<name>A0A0L8FM28_OCTBM</name>
<gene>
    <name evidence="2" type="ORF">OCBIM_22014475mg</name>
</gene>
<dbReference type="InterPro" id="IPR025398">
    <property type="entry name" value="DUF4371"/>
</dbReference>
<evidence type="ECO:0000313" key="2">
    <source>
        <dbReference type="EMBL" id="KOF65761.1"/>
    </source>
</evidence>
<proteinExistence type="predicted"/>
<dbReference type="OrthoDB" id="6158035at2759"/>
<accession>A0A0L8FM28</accession>
<feature type="domain" description="DUF4371" evidence="1">
    <location>
        <begin position="13"/>
        <end position="199"/>
    </location>
</feature>
<organism evidence="2">
    <name type="scientific">Octopus bimaculoides</name>
    <name type="common">California two-spotted octopus</name>
    <dbReference type="NCBI Taxonomy" id="37653"/>
    <lineage>
        <taxon>Eukaryota</taxon>
        <taxon>Metazoa</taxon>
        <taxon>Spiralia</taxon>
        <taxon>Lophotrochozoa</taxon>
        <taxon>Mollusca</taxon>
        <taxon>Cephalopoda</taxon>
        <taxon>Coleoidea</taxon>
        <taxon>Octopodiformes</taxon>
        <taxon>Octopoda</taxon>
        <taxon>Incirrata</taxon>
        <taxon>Octopodidae</taxon>
        <taxon>Octopus</taxon>
    </lineage>
</organism>
<sequence>MYRDAVILIRLVSLVRVFGEQNLPFHGSSERLYSSNSRNFLKFVKYLAEFGPIMKEHLHKVKNHVTFAHYLGKGIQNELIQLIASATQKKTIEVVQAAKYFSIILDCTPIVSHVEQMTMIIHFVDLGKNNEEMAGNIHTEKSEMTVREHFLGFILLKEATGAFITDTILEKLHEVSLSVENLCGQGFDNGSNMKDKDNGVQRRLLNINLRAYFVPCNTRNDQ</sequence>
<dbReference type="AlphaFoldDB" id="A0A0L8FM28"/>
<dbReference type="PANTHER" id="PTHR45749:SF35">
    <property type="entry name" value="AC-LIKE TRANSPOSASE-RELATED"/>
    <property type="match status" value="1"/>
</dbReference>
<dbReference type="Pfam" id="PF14291">
    <property type="entry name" value="DUF4371"/>
    <property type="match status" value="1"/>
</dbReference>
<evidence type="ECO:0000259" key="1">
    <source>
        <dbReference type="Pfam" id="PF14291"/>
    </source>
</evidence>
<dbReference type="PANTHER" id="PTHR45749">
    <property type="match status" value="1"/>
</dbReference>
<protein>
    <recommendedName>
        <fullName evidence="1">DUF4371 domain-containing protein</fullName>
    </recommendedName>
</protein>